<dbReference type="AlphaFoldDB" id="A0A8S1PJ20"/>
<dbReference type="Proteomes" id="UP000688137">
    <property type="component" value="Unassembled WGS sequence"/>
</dbReference>
<comment type="caution">
    <text evidence="1">The sequence shown here is derived from an EMBL/GenBank/DDBJ whole genome shotgun (WGS) entry which is preliminary data.</text>
</comment>
<evidence type="ECO:0000313" key="1">
    <source>
        <dbReference type="EMBL" id="CAD8103090.1"/>
    </source>
</evidence>
<evidence type="ECO:0000313" key="2">
    <source>
        <dbReference type="Proteomes" id="UP000688137"/>
    </source>
</evidence>
<accession>A0A8S1PJ20</accession>
<proteinExistence type="predicted"/>
<keyword evidence="2" id="KW-1185">Reference proteome</keyword>
<dbReference type="EMBL" id="CAJJDM010000123">
    <property type="protein sequence ID" value="CAD8103090.1"/>
    <property type="molecule type" value="Genomic_DNA"/>
</dbReference>
<organism evidence="1 2">
    <name type="scientific">Paramecium primaurelia</name>
    <dbReference type="NCBI Taxonomy" id="5886"/>
    <lineage>
        <taxon>Eukaryota</taxon>
        <taxon>Sar</taxon>
        <taxon>Alveolata</taxon>
        <taxon>Ciliophora</taxon>
        <taxon>Intramacronucleata</taxon>
        <taxon>Oligohymenophorea</taxon>
        <taxon>Peniculida</taxon>
        <taxon>Parameciidae</taxon>
        <taxon>Paramecium</taxon>
    </lineage>
</organism>
<sequence length="97" mass="11222">MVQVLLNCKMVLFFKVSGRIISSMDLEKKYIRMEIFIVDIGMKGKFMVIENIIINKVQLTQDIGKIVQNISTERNHGLMEPLMRENTMKGKRMGEVS</sequence>
<name>A0A8S1PJ20_PARPR</name>
<protein>
    <submittedName>
        <fullName evidence="1">Uncharacterized protein</fullName>
    </submittedName>
</protein>
<gene>
    <name evidence="1" type="ORF">PPRIM_AZ9-3.1.T1200027</name>
</gene>
<reference evidence="1" key="1">
    <citation type="submission" date="2021-01" db="EMBL/GenBank/DDBJ databases">
        <authorList>
            <consortium name="Genoscope - CEA"/>
            <person name="William W."/>
        </authorList>
    </citation>
    <scope>NUCLEOTIDE SEQUENCE</scope>
</reference>